<dbReference type="STRING" id="658167.SAMN04488135_111161"/>
<dbReference type="GO" id="GO:0005886">
    <property type="term" value="C:plasma membrane"/>
    <property type="evidence" value="ECO:0007669"/>
    <property type="project" value="UniProtKB-SubCell"/>
</dbReference>
<dbReference type="PANTHER" id="PTHR36917">
    <property type="entry name" value="INTRACELLULAR SEPTATION PROTEIN A-RELATED"/>
    <property type="match status" value="1"/>
</dbReference>
<keyword evidence="4 5" id="KW-0472">Membrane</keyword>
<evidence type="ECO:0000313" key="6">
    <source>
        <dbReference type="EMBL" id="SHI17866.1"/>
    </source>
</evidence>
<dbReference type="RefSeq" id="WP_073106062.1">
    <property type="nucleotide sequence ID" value="NZ_FQXE01000011.1"/>
</dbReference>
<dbReference type="Proteomes" id="UP000184226">
    <property type="component" value="Unassembled WGS sequence"/>
</dbReference>
<evidence type="ECO:0000256" key="1">
    <source>
        <dbReference type="ARBA" id="ARBA00022475"/>
    </source>
</evidence>
<dbReference type="Pfam" id="PF04279">
    <property type="entry name" value="IspA"/>
    <property type="match status" value="1"/>
</dbReference>
<dbReference type="AlphaFoldDB" id="A0A1M5Z0T8"/>
<evidence type="ECO:0000256" key="2">
    <source>
        <dbReference type="ARBA" id="ARBA00022692"/>
    </source>
</evidence>
<dbReference type="PANTHER" id="PTHR36917:SF1">
    <property type="entry name" value="INNER MEMBRANE-SPANNING PROTEIN YCIB"/>
    <property type="match status" value="1"/>
</dbReference>
<evidence type="ECO:0000256" key="4">
    <source>
        <dbReference type="ARBA" id="ARBA00023136"/>
    </source>
</evidence>
<gene>
    <name evidence="5" type="primary">yciB</name>
    <name evidence="6" type="ORF">SAMN04488135_111161</name>
</gene>
<evidence type="ECO:0000313" key="7">
    <source>
        <dbReference type="Proteomes" id="UP000184226"/>
    </source>
</evidence>
<evidence type="ECO:0000256" key="5">
    <source>
        <dbReference type="HAMAP-Rule" id="MF_00189"/>
    </source>
</evidence>
<dbReference type="EMBL" id="FQXE01000011">
    <property type="protein sequence ID" value="SHI17866.1"/>
    <property type="molecule type" value="Genomic_DNA"/>
</dbReference>
<keyword evidence="3 5" id="KW-1133">Transmembrane helix</keyword>
<comment type="function">
    <text evidence="5">Plays a role in cell envelope biogenesis, maintenance of cell envelope integrity and membrane homeostasis.</text>
</comment>
<protein>
    <recommendedName>
        <fullName evidence="5">Inner membrane-spanning protein YciB</fullName>
    </recommendedName>
</protein>
<feature type="transmembrane region" description="Helical" evidence="5">
    <location>
        <begin position="53"/>
        <end position="69"/>
    </location>
</feature>
<dbReference type="NCBIfam" id="NF001325">
    <property type="entry name" value="PRK00259.1-3"/>
    <property type="match status" value="1"/>
</dbReference>
<proteinExistence type="inferred from homology"/>
<feature type="transmembrane region" description="Helical" evidence="5">
    <location>
        <begin position="81"/>
        <end position="101"/>
    </location>
</feature>
<dbReference type="HAMAP" id="MF_00189">
    <property type="entry name" value="YciB"/>
    <property type="match status" value="1"/>
</dbReference>
<feature type="transmembrane region" description="Helical" evidence="5">
    <location>
        <begin position="152"/>
        <end position="172"/>
    </location>
</feature>
<evidence type="ECO:0000256" key="3">
    <source>
        <dbReference type="ARBA" id="ARBA00022989"/>
    </source>
</evidence>
<comment type="subcellular location">
    <subcellularLocation>
        <location evidence="5">Cell inner membrane</location>
        <topology evidence="5">Multi-pass membrane protein</topology>
    </subcellularLocation>
</comment>
<keyword evidence="1 5" id="KW-1003">Cell membrane</keyword>
<comment type="similarity">
    <text evidence="5">Belongs to the YciB family.</text>
</comment>
<keyword evidence="2 5" id="KW-0812">Transmembrane</keyword>
<keyword evidence="7" id="KW-1185">Reference proteome</keyword>
<feature type="transmembrane region" description="Helical" evidence="5">
    <location>
        <begin position="12"/>
        <end position="41"/>
    </location>
</feature>
<feature type="transmembrane region" description="Helical" evidence="5">
    <location>
        <begin position="122"/>
        <end position="140"/>
    </location>
</feature>
<accession>A0A1M5Z0T8</accession>
<organism evidence="6 7">
    <name type="scientific">Pollutimonas bauzanensis</name>
    <dbReference type="NCBI Taxonomy" id="658167"/>
    <lineage>
        <taxon>Bacteria</taxon>
        <taxon>Pseudomonadati</taxon>
        <taxon>Pseudomonadota</taxon>
        <taxon>Betaproteobacteria</taxon>
        <taxon>Burkholderiales</taxon>
        <taxon>Alcaligenaceae</taxon>
        <taxon>Pollutimonas</taxon>
    </lineage>
</organism>
<name>A0A1M5Z0T8_9BURK</name>
<dbReference type="InterPro" id="IPR006008">
    <property type="entry name" value="YciB"/>
</dbReference>
<keyword evidence="5" id="KW-0997">Cell inner membrane</keyword>
<dbReference type="NCBIfam" id="TIGR00997">
    <property type="entry name" value="ispZ"/>
    <property type="match status" value="1"/>
</dbReference>
<dbReference type="OrthoDB" id="9788219at2"/>
<reference evidence="6 7" key="1">
    <citation type="submission" date="2016-11" db="EMBL/GenBank/DDBJ databases">
        <authorList>
            <person name="Jaros S."/>
            <person name="Januszkiewicz K."/>
            <person name="Wedrychowicz H."/>
        </authorList>
    </citation>
    <scope>NUCLEOTIDE SEQUENCE [LARGE SCALE GENOMIC DNA]</scope>
    <source>
        <strain evidence="6 7">CGMCC 1.10190</strain>
    </source>
</reference>
<sequence>MKKFLFDLFPLILFFVAFKFSDIFTATAVAIAAGIGQFIWLKATGKAIEATHWINLSVIVVFGGATLFFHNDVFIKWKPTVLYWLFAAILLGGKWFLGRNLMQKLMGKQVAMPAAIWDKLNYSWAAFFTLSGALNLYVAFSGAYTEAQWVNFKVFGLMALLLVFVIAQSVWLGRHMKEGGEPARALPSPAEPKERS</sequence>